<evidence type="ECO:0000313" key="3">
    <source>
        <dbReference type="Proteomes" id="UP000023152"/>
    </source>
</evidence>
<proteinExistence type="predicted"/>
<evidence type="ECO:0000256" key="1">
    <source>
        <dbReference type="SAM" id="MobiDB-lite"/>
    </source>
</evidence>
<feature type="region of interest" description="Disordered" evidence="1">
    <location>
        <begin position="1"/>
        <end position="58"/>
    </location>
</feature>
<name>X6P0F2_RETFI</name>
<dbReference type="AlphaFoldDB" id="X6P0F2"/>
<reference evidence="2 3" key="1">
    <citation type="journal article" date="2013" name="Curr. Biol.">
        <title>The Genome of the Foraminiferan Reticulomyxa filosa.</title>
        <authorList>
            <person name="Glockner G."/>
            <person name="Hulsmann N."/>
            <person name="Schleicher M."/>
            <person name="Noegel A.A."/>
            <person name="Eichinger L."/>
            <person name="Gallinger C."/>
            <person name="Pawlowski J."/>
            <person name="Sierra R."/>
            <person name="Euteneuer U."/>
            <person name="Pillet L."/>
            <person name="Moustafa A."/>
            <person name="Platzer M."/>
            <person name="Groth M."/>
            <person name="Szafranski K."/>
            <person name="Schliwa M."/>
        </authorList>
    </citation>
    <scope>NUCLEOTIDE SEQUENCE [LARGE SCALE GENOMIC DNA]</scope>
</reference>
<dbReference type="Proteomes" id="UP000023152">
    <property type="component" value="Unassembled WGS sequence"/>
</dbReference>
<sequence length="98" mass="10956">MDSPMTNDQLLLQQQQPQKKKENSVNKKAFPPTPIPNNENRKRNTLTPAADKQPTANRLSTVESIAHFREDSVSNSADEIIPSLVIGLDNTLDNIFTQ</sequence>
<accession>X6P0F2</accession>
<keyword evidence="3" id="KW-1185">Reference proteome</keyword>
<feature type="non-terminal residue" evidence="2">
    <location>
        <position position="98"/>
    </location>
</feature>
<gene>
    <name evidence="2" type="ORF">RFI_05566</name>
</gene>
<evidence type="ECO:0000313" key="2">
    <source>
        <dbReference type="EMBL" id="ETO31554.1"/>
    </source>
</evidence>
<protein>
    <submittedName>
        <fullName evidence="2">Uncharacterized protein</fullName>
    </submittedName>
</protein>
<comment type="caution">
    <text evidence="2">The sequence shown here is derived from an EMBL/GenBank/DDBJ whole genome shotgun (WGS) entry which is preliminary data.</text>
</comment>
<organism evidence="2 3">
    <name type="scientific">Reticulomyxa filosa</name>
    <dbReference type="NCBI Taxonomy" id="46433"/>
    <lineage>
        <taxon>Eukaryota</taxon>
        <taxon>Sar</taxon>
        <taxon>Rhizaria</taxon>
        <taxon>Retaria</taxon>
        <taxon>Foraminifera</taxon>
        <taxon>Monothalamids</taxon>
        <taxon>Reticulomyxidae</taxon>
        <taxon>Reticulomyxa</taxon>
    </lineage>
</organism>
<dbReference type="EMBL" id="ASPP01004849">
    <property type="protein sequence ID" value="ETO31554.1"/>
    <property type="molecule type" value="Genomic_DNA"/>
</dbReference>